<dbReference type="AlphaFoldDB" id="A0A1Y0B0T7"/>
<keyword evidence="1" id="KW-0496">Mitochondrion</keyword>
<sequence>MLALVVAPSLPQIDLLSILFYLLFSSIKGPSCMVEASPTQNHRPSLFIRVIMVAVLPLSCSQSVNPILSSGIVWKSFLQTIHPSPVSKHRFSGNAGSGISYLD</sequence>
<dbReference type="EMBL" id="KY774314">
    <property type="protein sequence ID" value="ART31055.1"/>
    <property type="molecule type" value="Genomic_DNA"/>
</dbReference>
<name>A0A1Y0B0T7_9LAMI</name>
<protein>
    <submittedName>
        <fullName evidence="1">Uncharacterized protein</fullName>
    </submittedName>
</protein>
<evidence type="ECO:0000313" key="2">
    <source>
        <dbReference type="EMBL" id="ART32057.1"/>
    </source>
</evidence>
<dbReference type="EMBL" id="KY774314">
    <property type="protein sequence ID" value="ART32057.1"/>
    <property type="molecule type" value="Genomic_DNA"/>
</dbReference>
<evidence type="ECO:0000313" key="1">
    <source>
        <dbReference type="EMBL" id="ART31055.1"/>
    </source>
</evidence>
<proteinExistence type="predicted"/>
<accession>A0A1Y0B0T7</accession>
<gene>
    <name evidence="1" type="ORF">AEK19_MT0821</name>
    <name evidence="2" type="ORF">AEK19_MT1889</name>
</gene>
<geneLocation type="mitochondrion" evidence="1"/>
<organism evidence="1">
    <name type="scientific">Utricularia reniformis</name>
    <dbReference type="NCBI Taxonomy" id="192314"/>
    <lineage>
        <taxon>Eukaryota</taxon>
        <taxon>Viridiplantae</taxon>
        <taxon>Streptophyta</taxon>
        <taxon>Embryophyta</taxon>
        <taxon>Tracheophyta</taxon>
        <taxon>Spermatophyta</taxon>
        <taxon>Magnoliopsida</taxon>
        <taxon>eudicotyledons</taxon>
        <taxon>Gunneridae</taxon>
        <taxon>Pentapetalae</taxon>
        <taxon>asterids</taxon>
        <taxon>lamiids</taxon>
        <taxon>Lamiales</taxon>
        <taxon>Lentibulariaceae</taxon>
        <taxon>Utricularia</taxon>
    </lineage>
</organism>
<reference evidence="1" key="1">
    <citation type="submission" date="2017-03" db="EMBL/GenBank/DDBJ databases">
        <title>The mitochondrial genome of the carnivorous plant Utricularia reniformis (Lentibulariaceae): structure, comparative analysis and evolutionary landmarks.</title>
        <authorList>
            <person name="Silva S.R."/>
            <person name="Alvarenga D.O."/>
            <person name="Michael T.P."/>
            <person name="Miranda V.F.O."/>
            <person name="Varani A.M."/>
        </authorList>
    </citation>
    <scope>NUCLEOTIDE SEQUENCE</scope>
</reference>